<dbReference type="HOGENOM" id="CLU_2904758_0_0_1"/>
<dbReference type="Gene3D" id="1.10.10.10">
    <property type="entry name" value="Winged helix-like DNA-binding domain superfamily/Winged helix DNA-binding domain"/>
    <property type="match status" value="1"/>
</dbReference>
<protein>
    <submittedName>
        <fullName evidence="1">Transcription-associated recombination protein</fullName>
    </submittedName>
</protein>
<dbReference type="EMBL" id="KB909562">
    <property type="protein sequence ID" value="EOB11905.1"/>
    <property type="molecule type" value="Genomic_DNA"/>
</dbReference>
<reference evidence="1 2" key="1">
    <citation type="journal article" date="2013" name="BMC Genomics">
        <title>Comparative genomics of parasitic silkworm microsporidia reveal an association between genome expansion and host adaptation.</title>
        <authorList>
            <person name="Pan G."/>
            <person name="Xu J."/>
            <person name="Li T."/>
            <person name="Xia Q."/>
            <person name="Liu S.L."/>
            <person name="Zhang G."/>
            <person name="Li S."/>
            <person name="Li C."/>
            <person name="Liu H."/>
            <person name="Yang L."/>
            <person name="Liu T."/>
            <person name="Zhang X."/>
            <person name="Wu Z."/>
            <person name="Fan W."/>
            <person name="Dang X."/>
            <person name="Xiang H."/>
            <person name="Tao M."/>
            <person name="Li Y."/>
            <person name="Hu J."/>
            <person name="Li Z."/>
            <person name="Lin L."/>
            <person name="Luo J."/>
            <person name="Geng L."/>
            <person name="Wang L."/>
            <person name="Long M."/>
            <person name="Wan Y."/>
            <person name="He N."/>
            <person name="Zhang Z."/>
            <person name="Lu C."/>
            <person name="Keeling P.J."/>
            <person name="Wang J."/>
            <person name="Xiang Z."/>
            <person name="Zhou Z."/>
        </authorList>
    </citation>
    <scope>NUCLEOTIDE SEQUENCE [LARGE SCALE GENOMIC DNA]</scope>
    <source>
        <strain evidence="2">CQ1 / CVCC 102059</strain>
    </source>
</reference>
<dbReference type="AlphaFoldDB" id="R0MD02"/>
<keyword evidence="2" id="KW-1185">Reference proteome</keyword>
<name>R0MD02_NOSB1</name>
<evidence type="ECO:0000313" key="1">
    <source>
        <dbReference type="EMBL" id="EOB11905.1"/>
    </source>
</evidence>
<organism evidence="1 2">
    <name type="scientific">Nosema bombycis (strain CQ1 / CVCC 102059)</name>
    <name type="common">Microsporidian parasite</name>
    <name type="synonym">Pebrine of silkworm</name>
    <dbReference type="NCBI Taxonomy" id="578461"/>
    <lineage>
        <taxon>Eukaryota</taxon>
        <taxon>Fungi</taxon>
        <taxon>Fungi incertae sedis</taxon>
        <taxon>Microsporidia</taxon>
        <taxon>Nosematidae</taxon>
        <taxon>Nosema</taxon>
    </lineage>
</organism>
<dbReference type="Proteomes" id="UP000016927">
    <property type="component" value="Unassembled WGS sequence"/>
</dbReference>
<gene>
    <name evidence="1" type="ORF">NBO_655g0003</name>
</gene>
<evidence type="ECO:0000313" key="2">
    <source>
        <dbReference type="Proteomes" id="UP000016927"/>
    </source>
</evidence>
<proteinExistence type="predicted"/>
<dbReference type="VEuPathDB" id="MicrosporidiaDB:NBO_655g0003"/>
<accession>R0MD02</accession>
<sequence length="62" mass="6985">MFSIEAKLEIEKITEAAGLETLEVYSLITSLIDLDLIKGYVSVNRKIIVFSKVDPFPNEINL</sequence>
<dbReference type="InterPro" id="IPR036388">
    <property type="entry name" value="WH-like_DNA-bd_sf"/>
</dbReference>